<proteinExistence type="predicted"/>
<dbReference type="GO" id="GO:0006508">
    <property type="term" value="P:proteolysis"/>
    <property type="evidence" value="ECO:0007669"/>
    <property type="project" value="InterPro"/>
</dbReference>
<dbReference type="InterPro" id="IPR013087">
    <property type="entry name" value="Znf_C2H2_type"/>
</dbReference>
<evidence type="ECO:0000313" key="7">
    <source>
        <dbReference type="Proteomes" id="UP000045706"/>
    </source>
</evidence>
<keyword evidence="3" id="KW-0325">Glycoprotein</keyword>
<feature type="domain" description="C2H2-type" evidence="5">
    <location>
        <begin position="66"/>
        <end position="92"/>
    </location>
</feature>
<dbReference type="Pfam" id="PF00930">
    <property type="entry name" value="DPPIV_N"/>
    <property type="match status" value="1"/>
</dbReference>
<dbReference type="InterPro" id="IPR050278">
    <property type="entry name" value="Serine_Prot_S9B/DPPIV"/>
</dbReference>
<keyword evidence="1" id="KW-0031">Aminopeptidase</keyword>
<feature type="region of interest" description="Disordered" evidence="4">
    <location>
        <begin position="96"/>
        <end position="150"/>
    </location>
</feature>
<evidence type="ECO:0000313" key="6">
    <source>
        <dbReference type="EMBL" id="CRK48753.1"/>
    </source>
</evidence>
<gene>
    <name evidence="6" type="ORF">BN1723_016938</name>
</gene>
<dbReference type="AlphaFoldDB" id="A0A0G4NQI0"/>
<accession>A0A0G4NQI0</accession>
<dbReference type="InterPro" id="IPR002469">
    <property type="entry name" value="Peptidase_S9B_N"/>
</dbReference>
<evidence type="ECO:0000256" key="1">
    <source>
        <dbReference type="ARBA" id="ARBA00022438"/>
    </source>
</evidence>
<keyword evidence="1" id="KW-0645">Protease</keyword>
<dbReference type="Proteomes" id="UP000045706">
    <property type="component" value="Unassembled WGS sequence"/>
</dbReference>
<keyword evidence="2" id="KW-0720">Serine protease</keyword>
<dbReference type="GO" id="GO:0008239">
    <property type="term" value="F:dipeptidyl-peptidase activity"/>
    <property type="evidence" value="ECO:0007669"/>
    <property type="project" value="TreeGrafter"/>
</dbReference>
<dbReference type="GO" id="GO:0005886">
    <property type="term" value="C:plasma membrane"/>
    <property type="evidence" value="ECO:0007669"/>
    <property type="project" value="TreeGrafter"/>
</dbReference>
<name>A0A0G4NQI0_VERLO</name>
<organism evidence="6 7">
    <name type="scientific">Verticillium longisporum</name>
    <name type="common">Verticillium dahliae var. longisporum</name>
    <dbReference type="NCBI Taxonomy" id="100787"/>
    <lineage>
        <taxon>Eukaryota</taxon>
        <taxon>Fungi</taxon>
        <taxon>Dikarya</taxon>
        <taxon>Ascomycota</taxon>
        <taxon>Pezizomycotina</taxon>
        <taxon>Sordariomycetes</taxon>
        <taxon>Hypocreomycetidae</taxon>
        <taxon>Glomerellales</taxon>
        <taxon>Plectosphaerellaceae</taxon>
        <taxon>Verticillium</taxon>
    </lineage>
</organism>
<dbReference type="Gene3D" id="2.140.10.30">
    <property type="entry name" value="Dipeptidylpeptidase IV, N-terminal domain"/>
    <property type="match status" value="1"/>
</dbReference>
<dbReference type="EMBL" id="CVQI01037862">
    <property type="protein sequence ID" value="CRK48753.1"/>
    <property type="molecule type" value="Genomic_DNA"/>
</dbReference>
<evidence type="ECO:0000259" key="5">
    <source>
        <dbReference type="SMART" id="SM00355"/>
    </source>
</evidence>
<keyword evidence="1" id="KW-0378">Hydrolase</keyword>
<dbReference type="SMART" id="SM00355">
    <property type="entry name" value="ZnF_C2H2"/>
    <property type="match status" value="2"/>
</dbReference>
<evidence type="ECO:0000256" key="4">
    <source>
        <dbReference type="SAM" id="MobiDB-lite"/>
    </source>
</evidence>
<feature type="compositionally biased region" description="Low complexity" evidence="4">
    <location>
        <begin position="126"/>
        <end position="137"/>
    </location>
</feature>
<sequence>MRKRYVARDKVSFANFDWSLYDYHPADDGGFWQLQPGYPPSDTLPSVIPLAVTNRSPVQQPKDIEWTCLSAACPSKPFKRKTDLDRHYKQAHADGISTPVAALGPPPSGDDVPMTGTGSVPPQVLASNPAAAAGAVGSPPPQDGSTNGKDAKEKEMFHCDYAACPRRTEGFSRKDRFRLHLQETHKEDDGLLLEQEARGKDFLVVEDVRSQGSADGEAHPDAAESRTLIKDPWFYWGDQQHSILQTWPSKNQKKVLVATQKQRNWRHSFTALYWVFDVESQSAEPLDPAHPEERVQLATWNAQSDAVVFTRSNNLFLRKLADDKVIPITTDGGPEYFYGIPDWVYEEEVFSGNSATWWSADGKHVAFLRTNETEVPEYPIQYFVSRPSGAEPQVGEENYPEVRQIKYPKVGS</sequence>
<reference evidence="7" key="1">
    <citation type="submission" date="2015-05" db="EMBL/GenBank/DDBJ databases">
        <authorList>
            <person name="Fogelqvist Johan"/>
        </authorList>
    </citation>
    <scope>NUCLEOTIDE SEQUENCE [LARGE SCALE GENOMIC DNA]</scope>
</reference>
<dbReference type="PANTHER" id="PTHR11731:SF200">
    <property type="entry name" value="DIPEPTIDYL PEPTIDASE 10, ISOFORM B"/>
    <property type="match status" value="1"/>
</dbReference>
<dbReference type="PANTHER" id="PTHR11731">
    <property type="entry name" value="PROTEASE FAMILY S9B,C DIPEPTIDYL-PEPTIDASE IV-RELATED"/>
    <property type="match status" value="1"/>
</dbReference>
<dbReference type="GO" id="GO:0008236">
    <property type="term" value="F:serine-type peptidase activity"/>
    <property type="evidence" value="ECO:0007669"/>
    <property type="project" value="UniProtKB-KW"/>
</dbReference>
<evidence type="ECO:0000256" key="3">
    <source>
        <dbReference type="ARBA" id="ARBA00023180"/>
    </source>
</evidence>
<evidence type="ECO:0000256" key="2">
    <source>
        <dbReference type="ARBA" id="ARBA00022825"/>
    </source>
</evidence>
<feature type="domain" description="C2H2-type" evidence="5">
    <location>
        <begin position="157"/>
        <end position="185"/>
    </location>
</feature>
<dbReference type="GO" id="GO:0004177">
    <property type="term" value="F:aminopeptidase activity"/>
    <property type="evidence" value="ECO:0007669"/>
    <property type="project" value="UniProtKB-KW"/>
</dbReference>
<protein>
    <recommendedName>
        <fullName evidence="5">C2H2-type domain-containing protein</fullName>
    </recommendedName>
</protein>
<feature type="non-terminal residue" evidence="6">
    <location>
        <position position="412"/>
    </location>
</feature>
<dbReference type="SUPFAM" id="SSF82171">
    <property type="entry name" value="DPP6 N-terminal domain-like"/>
    <property type="match status" value="1"/>
</dbReference>